<organism evidence="11 12">
    <name type="scientific">Tetzosporium hominis</name>
    <dbReference type="NCBI Taxonomy" id="2020506"/>
    <lineage>
        <taxon>Bacteria</taxon>
        <taxon>Bacillati</taxon>
        <taxon>Bacillota</taxon>
        <taxon>Bacilli</taxon>
        <taxon>Bacillales</taxon>
        <taxon>Caryophanaceae</taxon>
        <taxon>Tetzosporium</taxon>
    </lineage>
</organism>
<protein>
    <submittedName>
        <fullName evidence="11">Na+/H+ antiporter subunit D</fullName>
    </submittedName>
</protein>
<dbReference type="RefSeq" id="WP_094944395.1">
    <property type="nucleotide sequence ID" value="NZ_NOKQ01000310.1"/>
</dbReference>
<dbReference type="EMBL" id="NOKQ01000310">
    <property type="protein sequence ID" value="OZS77023.1"/>
    <property type="molecule type" value="Genomic_DNA"/>
</dbReference>
<evidence type="ECO:0000256" key="2">
    <source>
        <dbReference type="ARBA" id="ARBA00005346"/>
    </source>
</evidence>
<gene>
    <name evidence="11" type="ORF">CF394_13830</name>
</gene>
<keyword evidence="7 9" id="KW-0472">Membrane</keyword>
<dbReference type="GO" id="GO:0015297">
    <property type="term" value="F:antiporter activity"/>
    <property type="evidence" value="ECO:0007669"/>
    <property type="project" value="UniProtKB-KW"/>
</dbReference>
<dbReference type="PANTHER" id="PTHR42703:SF1">
    <property type="entry name" value="NA(+)_H(+) ANTIPORTER SUBUNIT D1"/>
    <property type="match status" value="1"/>
</dbReference>
<feature type="domain" description="NADH:quinone oxidoreductase/Mrp antiporter transmembrane" evidence="10">
    <location>
        <begin position="128"/>
        <end position="414"/>
    </location>
</feature>
<keyword evidence="4" id="KW-1003">Cell membrane</keyword>
<evidence type="ECO:0000256" key="8">
    <source>
        <dbReference type="RuleBase" id="RU000320"/>
    </source>
</evidence>
<feature type="transmembrane region" description="Helical" evidence="9">
    <location>
        <begin position="202"/>
        <end position="228"/>
    </location>
</feature>
<evidence type="ECO:0000259" key="10">
    <source>
        <dbReference type="Pfam" id="PF00361"/>
    </source>
</evidence>
<feature type="transmembrane region" description="Helical" evidence="9">
    <location>
        <begin position="275"/>
        <end position="293"/>
    </location>
</feature>
<keyword evidence="3" id="KW-0813">Transport</keyword>
<feature type="transmembrane region" description="Helical" evidence="9">
    <location>
        <begin position="338"/>
        <end position="356"/>
    </location>
</feature>
<reference evidence="11 12" key="1">
    <citation type="submission" date="2017-07" db="EMBL/GenBank/DDBJ databases">
        <title>Tetzosporium hominis gen.nov. sp.nov.</title>
        <authorList>
            <person name="Tetz G."/>
            <person name="Tetz V."/>
        </authorList>
    </citation>
    <scope>NUCLEOTIDE SEQUENCE [LARGE SCALE GENOMIC DNA]</scope>
    <source>
        <strain evidence="11 12">VT-49</strain>
    </source>
</reference>
<feature type="transmembrane region" description="Helical" evidence="9">
    <location>
        <begin position="72"/>
        <end position="95"/>
    </location>
</feature>
<feature type="transmembrane region" description="Helical" evidence="9">
    <location>
        <begin position="406"/>
        <end position="431"/>
    </location>
</feature>
<evidence type="ECO:0000256" key="3">
    <source>
        <dbReference type="ARBA" id="ARBA00022449"/>
    </source>
</evidence>
<comment type="subcellular location">
    <subcellularLocation>
        <location evidence="1">Cell membrane</location>
        <topology evidence="1">Multi-pass membrane protein</topology>
    </subcellularLocation>
    <subcellularLocation>
        <location evidence="8">Membrane</location>
        <topology evidence="8">Multi-pass membrane protein</topology>
    </subcellularLocation>
</comment>
<dbReference type="Proteomes" id="UP000217065">
    <property type="component" value="Unassembled WGS sequence"/>
</dbReference>
<dbReference type="Pfam" id="PF00361">
    <property type="entry name" value="Proton_antipo_M"/>
    <property type="match status" value="1"/>
</dbReference>
<feature type="transmembrane region" description="Helical" evidence="9">
    <location>
        <begin position="300"/>
        <end position="318"/>
    </location>
</feature>
<dbReference type="GO" id="GO:0042773">
    <property type="term" value="P:ATP synthesis coupled electron transport"/>
    <property type="evidence" value="ECO:0007669"/>
    <property type="project" value="InterPro"/>
</dbReference>
<feature type="transmembrane region" description="Helical" evidence="9">
    <location>
        <begin position="368"/>
        <end position="386"/>
    </location>
</feature>
<evidence type="ECO:0000256" key="5">
    <source>
        <dbReference type="ARBA" id="ARBA00022692"/>
    </source>
</evidence>
<feature type="transmembrane region" description="Helical" evidence="9">
    <location>
        <begin position="240"/>
        <end position="263"/>
    </location>
</feature>
<feature type="transmembrane region" description="Helical" evidence="9">
    <location>
        <begin position="107"/>
        <end position="124"/>
    </location>
</feature>
<sequence>MINLVVLPIIVPLFIGTVLLLFRKSLLAQRALGLFGAAATLVVSLILLAKVATDGIQVVTLGSWAAPYGISLVSDMLSILLVTTASLLTLLVLWYSVYSLGEKRELSFFYPATLFMLTGINGAFTTGDIFNLFVFFEVFLMASYVLIALGGERIQLRESMKYIIVNVVAAALFVITIGYLYSITGTLNMADLAVKLGDIGSMGVISTVAIMFLVVFGIKAGIFPLYFWLPGSYYAPPLPVLALFGALLTKVGIYSITRVYTLIFTTDVVFTHDMLMMLAIATILFGSIGALAYMDVKKIIIYNIVIAVGVILFGVATFNEVAVTGSVLYLIHDMLVKALLFLMIGVLIFITGKTNLREMGGLIRHYPVLGWTYLVAVFALAGIPPLSGFAGKILILQGGLEGGFNWQSIVVALSTMVVLLSAIRIFIYAFWGTEKSFNSPPRASYVKRMVPVVILFALTMGYGVFIEVLMPLFQAAGTQLMDSSIYIDAVLGGEK</sequence>
<proteinExistence type="inferred from homology"/>
<dbReference type="OrthoDB" id="9811718at2"/>
<feature type="transmembrane region" description="Helical" evidence="9">
    <location>
        <begin position="6"/>
        <end position="22"/>
    </location>
</feature>
<name>A0A264W0D9_9BACL</name>
<dbReference type="InterPro" id="IPR050586">
    <property type="entry name" value="CPA3_Na-H_Antiporter_D"/>
</dbReference>
<keyword evidence="6 9" id="KW-1133">Transmembrane helix</keyword>
<feature type="transmembrane region" description="Helical" evidence="9">
    <location>
        <begin position="130"/>
        <end position="150"/>
    </location>
</feature>
<dbReference type="NCBIfam" id="NF005818">
    <property type="entry name" value="PRK07691.1"/>
    <property type="match status" value="1"/>
</dbReference>
<feature type="transmembrane region" description="Helical" evidence="9">
    <location>
        <begin position="162"/>
        <end position="182"/>
    </location>
</feature>
<keyword evidence="12" id="KW-1185">Reference proteome</keyword>
<evidence type="ECO:0000256" key="4">
    <source>
        <dbReference type="ARBA" id="ARBA00022475"/>
    </source>
</evidence>
<comment type="caution">
    <text evidence="11">The sequence shown here is derived from an EMBL/GenBank/DDBJ whole genome shotgun (WGS) entry which is preliminary data.</text>
</comment>
<dbReference type="GO" id="GO:0008137">
    <property type="term" value="F:NADH dehydrogenase (ubiquinone) activity"/>
    <property type="evidence" value="ECO:0007669"/>
    <property type="project" value="InterPro"/>
</dbReference>
<dbReference type="InterPro" id="IPR003918">
    <property type="entry name" value="NADH_UbQ_OxRdtase"/>
</dbReference>
<comment type="similarity">
    <text evidence="2">Belongs to the CPA3 antiporters (TC 2.A.63) subunit D family.</text>
</comment>
<accession>A0A264W0D9</accession>
<evidence type="ECO:0000256" key="1">
    <source>
        <dbReference type="ARBA" id="ARBA00004651"/>
    </source>
</evidence>
<dbReference type="InterPro" id="IPR001750">
    <property type="entry name" value="ND/Mrp_TM"/>
</dbReference>
<feature type="transmembrane region" description="Helical" evidence="9">
    <location>
        <begin position="34"/>
        <end position="52"/>
    </location>
</feature>
<feature type="transmembrane region" description="Helical" evidence="9">
    <location>
        <begin position="452"/>
        <end position="473"/>
    </location>
</feature>
<dbReference type="PRINTS" id="PR01437">
    <property type="entry name" value="NUOXDRDTASE4"/>
</dbReference>
<evidence type="ECO:0000313" key="12">
    <source>
        <dbReference type="Proteomes" id="UP000217065"/>
    </source>
</evidence>
<dbReference type="GO" id="GO:0005886">
    <property type="term" value="C:plasma membrane"/>
    <property type="evidence" value="ECO:0007669"/>
    <property type="project" value="UniProtKB-SubCell"/>
</dbReference>
<dbReference type="PANTHER" id="PTHR42703">
    <property type="entry name" value="NADH DEHYDROGENASE"/>
    <property type="match status" value="1"/>
</dbReference>
<evidence type="ECO:0000256" key="9">
    <source>
        <dbReference type="SAM" id="Phobius"/>
    </source>
</evidence>
<evidence type="ECO:0000313" key="11">
    <source>
        <dbReference type="EMBL" id="OZS77023.1"/>
    </source>
</evidence>
<evidence type="ECO:0000256" key="6">
    <source>
        <dbReference type="ARBA" id="ARBA00022989"/>
    </source>
</evidence>
<evidence type="ECO:0000256" key="7">
    <source>
        <dbReference type="ARBA" id="ARBA00023136"/>
    </source>
</evidence>
<dbReference type="AlphaFoldDB" id="A0A264W0D9"/>
<keyword evidence="5 8" id="KW-0812">Transmembrane</keyword>
<keyword evidence="3" id="KW-0050">Antiport</keyword>